<dbReference type="Pfam" id="PF01105">
    <property type="entry name" value="EMP24_GP25L"/>
    <property type="match status" value="1"/>
</dbReference>
<gene>
    <name evidence="10" type="ORF">CEPIT_LOCUS18139</name>
</gene>
<accession>A0AAV0DW48</accession>
<dbReference type="InterPro" id="IPR015720">
    <property type="entry name" value="Emp24-like"/>
</dbReference>
<evidence type="ECO:0000256" key="1">
    <source>
        <dbReference type="ARBA" id="ARBA00004479"/>
    </source>
</evidence>
<evidence type="ECO:0000256" key="2">
    <source>
        <dbReference type="ARBA" id="ARBA00007104"/>
    </source>
</evidence>
<proteinExistence type="inferred from homology"/>
<keyword evidence="11" id="KW-1185">Reference proteome</keyword>
<keyword evidence="3 7" id="KW-0812">Transmembrane</keyword>
<organism evidence="10 11">
    <name type="scientific">Cuscuta epithymum</name>
    <dbReference type="NCBI Taxonomy" id="186058"/>
    <lineage>
        <taxon>Eukaryota</taxon>
        <taxon>Viridiplantae</taxon>
        <taxon>Streptophyta</taxon>
        <taxon>Embryophyta</taxon>
        <taxon>Tracheophyta</taxon>
        <taxon>Spermatophyta</taxon>
        <taxon>Magnoliopsida</taxon>
        <taxon>eudicotyledons</taxon>
        <taxon>Gunneridae</taxon>
        <taxon>Pentapetalae</taxon>
        <taxon>asterids</taxon>
        <taxon>lamiids</taxon>
        <taxon>Solanales</taxon>
        <taxon>Convolvulaceae</taxon>
        <taxon>Cuscuteae</taxon>
        <taxon>Cuscuta</taxon>
        <taxon>Cuscuta subgen. Cuscuta</taxon>
    </lineage>
</organism>
<reference evidence="10" key="1">
    <citation type="submission" date="2022-07" db="EMBL/GenBank/DDBJ databases">
        <authorList>
            <person name="Macas J."/>
            <person name="Novak P."/>
            <person name="Neumann P."/>
        </authorList>
    </citation>
    <scope>NUCLEOTIDE SEQUENCE</scope>
</reference>
<dbReference type="Proteomes" id="UP001152523">
    <property type="component" value="Unassembled WGS sequence"/>
</dbReference>
<dbReference type="PROSITE" id="PS50866">
    <property type="entry name" value="GOLD"/>
    <property type="match status" value="1"/>
</dbReference>
<evidence type="ECO:0000256" key="7">
    <source>
        <dbReference type="RuleBase" id="RU003827"/>
    </source>
</evidence>
<dbReference type="SMART" id="SM01190">
    <property type="entry name" value="EMP24_GP25L"/>
    <property type="match status" value="1"/>
</dbReference>
<comment type="caution">
    <text evidence="10">The sequence shown here is derived from an EMBL/GenBank/DDBJ whole genome shotgun (WGS) entry which is preliminary data.</text>
</comment>
<evidence type="ECO:0000256" key="4">
    <source>
        <dbReference type="ARBA" id="ARBA00022729"/>
    </source>
</evidence>
<name>A0AAV0DW48_9ASTE</name>
<keyword evidence="6 8" id="KW-0472">Membrane</keyword>
<feature type="transmembrane region" description="Helical" evidence="8">
    <location>
        <begin position="45"/>
        <end position="68"/>
    </location>
</feature>
<feature type="domain" description="GOLD" evidence="9">
    <location>
        <begin position="71"/>
        <end position="157"/>
    </location>
</feature>
<comment type="similarity">
    <text evidence="2 7">Belongs to the EMP24/GP25L family.</text>
</comment>
<evidence type="ECO:0000313" key="10">
    <source>
        <dbReference type="EMBL" id="CAH9107831.1"/>
    </source>
</evidence>
<comment type="subcellular location">
    <subcellularLocation>
        <location evidence="1 7">Membrane</location>
        <topology evidence="1 7">Single-pass type I membrane protein</topology>
    </subcellularLocation>
</comment>
<evidence type="ECO:0000256" key="5">
    <source>
        <dbReference type="ARBA" id="ARBA00022989"/>
    </source>
</evidence>
<evidence type="ECO:0000259" key="9">
    <source>
        <dbReference type="PROSITE" id="PS50866"/>
    </source>
</evidence>
<sequence>MRRALSEWYKAKSSLNLPFASELGAQTKTKRIRITAGGMLFPTEFWVAIVAAAVLWSAGGAYGIRFVIDREECFSQKVELGETVHFSFVVIKSENSWRYSEDGVDLLVSGPHGQQIHDVRDKISEKHEFIANHDGVHRFCFTNKSPYHETIDFDLHAGHFIFLDEHAKDEHFKPLFEHIGKLEEALYNIQFEEHWLEAQTDRQAIVNERMSTKAIYKAFWESVALIGASLLQVYLLKHLFERKLRQSRV</sequence>
<keyword evidence="4" id="KW-0732">Signal</keyword>
<dbReference type="InterPro" id="IPR009038">
    <property type="entry name" value="GOLD_dom"/>
</dbReference>
<dbReference type="GO" id="GO:0016020">
    <property type="term" value="C:membrane"/>
    <property type="evidence" value="ECO:0007669"/>
    <property type="project" value="UniProtKB-SubCell"/>
</dbReference>
<evidence type="ECO:0000256" key="8">
    <source>
        <dbReference type="SAM" id="Phobius"/>
    </source>
</evidence>
<keyword evidence="5 8" id="KW-1133">Transmembrane helix</keyword>
<protein>
    <recommendedName>
        <fullName evidence="9">GOLD domain-containing protein</fullName>
    </recommendedName>
</protein>
<evidence type="ECO:0000256" key="6">
    <source>
        <dbReference type="ARBA" id="ARBA00023136"/>
    </source>
</evidence>
<dbReference type="EMBL" id="CAMAPF010000145">
    <property type="protein sequence ID" value="CAH9107831.1"/>
    <property type="molecule type" value="Genomic_DNA"/>
</dbReference>
<dbReference type="PANTHER" id="PTHR22811">
    <property type="entry name" value="TRANSMEMBRANE EMP24 DOMAIN-CONTAINING PROTEIN"/>
    <property type="match status" value="1"/>
</dbReference>
<dbReference type="AlphaFoldDB" id="A0AAV0DW48"/>
<evidence type="ECO:0000313" key="11">
    <source>
        <dbReference type="Proteomes" id="UP001152523"/>
    </source>
</evidence>
<evidence type="ECO:0000256" key="3">
    <source>
        <dbReference type="ARBA" id="ARBA00022692"/>
    </source>
</evidence>